<keyword evidence="11" id="KW-1185">Reference proteome</keyword>
<dbReference type="GO" id="GO:0004055">
    <property type="term" value="F:argininosuccinate synthase activity"/>
    <property type="evidence" value="ECO:0007669"/>
    <property type="project" value="UniProtKB-EC"/>
</dbReference>
<organism evidence="10 11">
    <name type="scientific">Candidatus Burkholderia verschuerenii</name>
    <dbReference type="NCBI Taxonomy" id="242163"/>
    <lineage>
        <taxon>Bacteria</taxon>
        <taxon>Pseudomonadati</taxon>
        <taxon>Pseudomonadota</taxon>
        <taxon>Betaproteobacteria</taxon>
        <taxon>Burkholderiales</taxon>
        <taxon>Burkholderiaceae</taxon>
        <taxon>Burkholderia</taxon>
    </lineage>
</organism>
<reference evidence="11" key="1">
    <citation type="submission" date="2015-06" db="EMBL/GenBank/DDBJ databases">
        <title>Comparative genomics of Burkholderia leaf nodule symbionts.</title>
        <authorList>
            <person name="Carlier A."/>
            <person name="Eberl L."/>
            <person name="Pinto-Carbo M."/>
        </authorList>
    </citation>
    <scope>NUCLEOTIDE SEQUENCE [LARGE SCALE GENOMIC DNA]</scope>
    <source>
        <strain evidence="11">UZHbot4</strain>
    </source>
</reference>
<dbReference type="Pfam" id="PF00764">
    <property type="entry name" value="Arginosuc_synth"/>
    <property type="match status" value="1"/>
</dbReference>
<sequence>MSIQYRIRSFSDLEYISNNSGCILTLFSGGVDSSYVLMELAKHKVCQIIALTVDLGDGVNRDDLKRIASHFGARSVVIDGRNIFAQTAVLPALRCNAQYMAMYPISSSLSRPIICHIAVKQARTFECTSIVHTANQSQNSLRRLNGALNDLRFNGFYGSPYEYSVLTRQEKIDALRDSGLSAFQARGISGDANLWCREFESGFLENPEDFRVPDELFTWTARSEIAAAQNPISIKFLEGTPVAINDLELPLIDLIAQLNDCVGRYGIGRYCGLEHLDGEEKVLEVREAPAAYLLMNAYRHLEMATLDSELLREKLLLEQVWVREAIEGRWFSGLRSAIDQFISYQAATVTGTVKYILREGAADVCSICADKPRYLTDRDGWEKQVARLRGARSLRELYNPTSVYGSSSSRYGL</sequence>
<dbReference type="Gene3D" id="3.40.50.620">
    <property type="entry name" value="HUPs"/>
    <property type="match status" value="1"/>
</dbReference>
<dbReference type="EMBL" id="LFJJ01000367">
    <property type="protein sequence ID" value="KND55387.1"/>
    <property type="molecule type" value="Genomic_DNA"/>
</dbReference>
<dbReference type="InterPro" id="IPR048268">
    <property type="entry name" value="Arginosuc_syn_C"/>
</dbReference>
<evidence type="ECO:0000256" key="6">
    <source>
        <dbReference type="ARBA" id="ARBA00022741"/>
    </source>
</evidence>
<dbReference type="GO" id="GO:0006526">
    <property type="term" value="P:L-arginine biosynthetic process"/>
    <property type="evidence" value="ECO:0007669"/>
    <property type="project" value="UniProtKB-UniPathway"/>
</dbReference>
<dbReference type="Pfam" id="PF20979">
    <property type="entry name" value="Arginosuc_syn_C"/>
    <property type="match status" value="1"/>
</dbReference>
<dbReference type="GO" id="GO:0005737">
    <property type="term" value="C:cytoplasm"/>
    <property type="evidence" value="ECO:0007669"/>
    <property type="project" value="TreeGrafter"/>
</dbReference>
<evidence type="ECO:0000256" key="4">
    <source>
        <dbReference type="ARBA" id="ARBA00022598"/>
    </source>
</evidence>
<comment type="caution">
    <text evidence="10">The sequence shown here is derived from an EMBL/GenBank/DDBJ whole genome shotgun (WGS) entry which is preliminary data.</text>
</comment>
<dbReference type="InterPro" id="IPR001518">
    <property type="entry name" value="Arginosuc_synth"/>
</dbReference>
<evidence type="ECO:0000256" key="7">
    <source>
        <dbReference type="ARBA" id="ARBA00022840"/>
    </source>
</evidence>
<dbReference type="GO" id="GO:0000050">
    <property type="term" value="P:urea cycle"/>
    <property type="evidence" value="ECO:0007669"/>
    <property type="project" value="TreeGrafter"/>
</dbReference>
<dbReference type="GO" id="GO:0000053">
    <property type="term" value="P:argininosuccinate metabolic process"/>
    <property type="evidence" value="ECO:0007669"/>
    <property type="project" value="TreeGrafter"/>
</dbReference>
<dbReference type="PANTHER" id="PTHR11587:SF2">
    <property type="entry name" value="ARGININOSUCCINATE SYNTHASE"/>
    <property type="match status" value="1"/>
</dbReference>
<feature type="domain" description="Arginosuccinate synthase-like N-terminal" evidence="8">
    <location>
        <begin position="26"/>
        <end position="176"/>
    </location>
</feature>
<comment type="pathway">
    <text evidence="1">Amino-acid biosynthesis; L-arginine biosynthesis; L-arginine from L-ornithine and carbamoyl phosphate: step 2/3.</text>
</comment>
<dbReference type="InterPro" id="IPR024074">
    <property type="entry name" value="AS_cat/multimer_dom_body"/>
</dbReference>
<dbReference type="Gene3D" id="3.90.1260.10">
    <property type="entry name" value="Argininosuccinate synthetase, chain A, domain 2"/>
    <property type="match status" value="1"/>
</dbReference>
<protein>
    <recommendedName>
        <fullName evidence="2">argininosuccinate synthase</fullName>
        <ecNumber evidence="2">6.3.4.5</ecNumber>
    </recommendedName>
</protein>
<evidence type="ECO:0000256" key="2">
    <source>
        <dbReference type="ARBA" id="ARBA00012286"/>
    </source>
</evidence>
<dbReference type="GO" id="GO:0005524">
    <property type="term" value="F:ATP binding"/>
    <property type="evidence" value="ECO:0007669"/>
    <property type="project" value="UniProtKB-KW"/>
</dbReference>
<keyword evidence="7" id="KW-0067">ATP-binding</keyword>
<dbReference type="Proteomes" id="UP000036959">
    <property type="component" value="Unassembled WGS sequence"/>
</dbReference>
<dbReference type="EC" id="6.3.4.5" evidence="2"/>
<evidence type="ECO:0000259" key="9">
    <source>
        <dbReference type="Pfam" id="PF20979"/>
    </source>
</evidence>
<gene>
    <name evidence="10" type="ORF">BVER_03984c</name>
</gene>
<keyword evidence="3" id="KW-0055">Arginine biosynthesis</keyword>
<dbReference type="InterPro" id="IPR048267">
    <property type="entry name" value="Arginosuc_syn_N"/>
</dbReference>
<evidence type="ECO:0000256" key="1">
    <source>
        <dbReference type="ARBA" id="ARBA00004967"/>
    </source>
</evidence>
<evidence type="ECO:0000313" key="10">
    <source>
        <dbReference type="EMBL" id="KND55387.1"/>
    </source>
</evidence>
<dbReference type="UniPathway" id="UPA00068">
    <property type="reaction ID" value="UER00113"/>
</dbReference>
<dbReference type="PATRIC" id="fig|242163.4.peg.4680"/>
<dbReference type="InterPro" id="IPR014729">
    <property type="entry name" value="Rossmann-like_a/b/a_fold"/>
</dbReference>
<name>A0A0L0LY89_9BURK</name>
<dbReference type="OrthoDB" id="9801641at2"/>
<dbReference type="SUPFAM" id="SSF69864">
    <property type="entry name" value="Argininosuccinate synthetase, C-terminal domain"/>
    <property type="match status" value="1"/>
</dbReference>
<feature type="domain" description="Arginosuccinate synthase C-terminal" evidence="9">
    <location>
        <begin position="189"/>
        <end position="366"/>
    </location>
</feature>
<dbReference type="PANTHER" id="PTHR11587">
    <property type="entry name" value="ARGININOSUCCINATE SYNTHASE"/>
    <property type="match status" value="1"/>
</dbReference>
<dbReference type="NCBIfam" id="NF038212">
    <property type="entry name" value="argG_rel"/>
    <property type="match status" value="1"/>
</dbReference>
<accession>A0A0L0LY89</accession>
<evidence type="ECO:0000313" key="11">
    <source>
        <dbReference type="Proteomes" id="UP000036959"/>
    </source>
</evidence>
<proteinExistence type="predicted"/>
<evidence type="ECO:0000256" key="3">
    <source>
        <dbReference type="ARBA" id="ARBA00022571"/>
    </source>
</evidence>
<evidence type="ECO:0000256" key="5">
    <source>
        <dbReference type="ARBA" id="ARBA00022605"/>
    </source>
</evidence>
<keyword evidence="6" id="KW-0547">Nucleotide-binding</keyword>
<evidence type="ECO:0000259" key="8">
    <source>
        <dbReference type="Pfam" id="PF00764"/>
    </source>
</evidence>
<keyword evidence="5" id="KW-0028">Amino-acid biosynthesis</keyword>
<keyword evidence="4 10" id="KW-0436">Ligase</keyword>
<dbReference type="SUPFAM" id="SSF52402">
    <property type="entry name" value="Adenine nucleotide alpha hydrolases-like"/>
    <property type="match status" value="1"/>
</dbReference>
<dbReference type="AlphaFoldDB" id="A0A0L0LY89"/>